<sequence length="46" mass="4833">MPLAAAIQPSGSRRTSGYLSHPAEMRLEEDAACDTNAMAPSSSLLQ</sequence>
<accession>A0A6J4LDM3</accession>
<gene>
    <name evidence="1" type="ORF">AVDCRST_MAG93-6181</name>
</gene>
<name>A0A6J4LDM3_9CHLR</name>
<organism evidence="1">
    <name type="scientific">uncultured Chloroflexia bacterium</name>
    <dbReference type="NCBI Taxonomy" id="1672391"/>
    <lineage>
        <taxon>Bacteria</taxon>
        <taxon>Bacillati</taxon>
        <taxon>Chloroflexota</taxon>
        <taxon>Chloroflexia</taxon>
        <taxon>environmental samples</taxon>
    </lineage>
</organism>
<dbReference type="AlphaFoldDB" id="A0A6J4LDM3"/>
<reference evidence="1" key="1">
    <citation type="submission" date="2020-02" db="EMBL/GenBank/DDBJ databases">
        <authorList>
            <person name="Meier V. D."/>
        </authorList>
    </citation>
    <scope>NUCLEOTIDE SEQUENCE</scope>
    <source>
        <strain evidence="1">AVDCRST_MAG93</strain>
    </source>
</reference>
<dbReference type="EMBL" id="CADCTR010002081">
    <property type="protein sequence ID" value="CAA9330787.1"/>
    <property type="molecule type" value="Genomic_DNA"/>
</dbReference>
<proteinExistence type="predicted"/>
<protein>
    <submittedName>
        <fullName evidence="1">Uncharacterized protein</fullName>
    </submittedName>
</protein>
<evidence type="ECO:0000313" key="1">
    <source>
        <dbReference type="EMBL" id="CAA9330787.1"/>
    </source>
</evidence>